<accession>A0A4R7K697</accession>
<organism evidence="4 5">
    <name type="scientific">Maribacter spongiicola</name>
    <dbReference type="NCBI Taxonomy" id="1206753"/>
    <lineage>
        <taxon>Bacteria</taxon>
        <taxon>Pseudomonadati</taxon>
        <taxon>Bacteroidota</taxon>
        <taxon>Flavobacteriia</taxon>
        <taxon>Flavobacteriales</taxon>
        <taxon>Flavobacteriaceae</taxon>
        <taxon>Maribacter</taxon>
    </lineage>
</organism>
<keyword evidence="1 4" id="KW-0489">Methyltransferase</keyword>
<dbReference type="Pfam" id="PF01596">
    <property type="entry name" value="Methyltransf_3"/>
    <property type="match status" value="1"/>
</dbReference>
<dbReference type="GO" id="GO:0032259">
    <property type="term" value="P:methylation"/>
    <property type="evidence" value="ECO:0007669"/>
    <property type="project" value="UniProtKB-KW"/>
</dbReference>
<dbReference type="PANTHER" id="PTHR43167:SF1">
    <property type="entry name" value="PUTATIVE (AFU_ORTHOLOGUE AFUA_6G01830)-RELATED"/>
    <property type="match status" value="1"/>
</dbReference>
<dbReference type="Proteomes" id="UP000294749">
    <property type="component" value="Unassembled WGS sequence"/>
</dbReference>
<dbReference type="EMBL" id="SOAY01000011">
    <property type="protein sequence ID" value="TDT45209.1"/>
    <property type="molecule type" value="Genomic_DNA"/>
</dbReference>
<dbReference type="OrthoDB" id="9799672at2"/>
<name>A0A4R7K697_9FLAO</name>
<dbReference type="Gene3D" id="3.40.50.150">
    <property type="entry name" value="Vaccinia Virus protein VP39"/>
    <property type="match status" value="1"/>
</dbReference>
<dbReference type="AlphaFoldDB" id="A0A4R7K697"/>
<comment type="caution">
    <text evidence="4">The sequence shown here is derived from an EMBL/GenBank/DDBJ whole genome shotgun (WGS) entry which is preliminary data.</text>
</comment>
<evidence type="ECO:0000313" key="4">
    <source>
        <dbReference type="EMBL" id="TDT45209.1"/>
    </source>
</evidence>
<sequence length="213" mass="24265">MNTVQQQQQQQHKINSTLNELYNEAKYDQLRIMKAFANVQNRTMQPNDFKEAYLAITKSQGADLVKLIAQNNLKNIVEFGTSFGISTLFLAQAAIKTEGNIITTELIESKAEKAKENFKKAGVDSFIELRIGNAIETLKNHNKVVDFLLLDGWKDLYLPVFKILEPNFHKGTIIYVDNAEMSDTQAFLKTISKNNKFRLQSKNQGKVVLIHQN</sequence>
<evidence type="ECO:0000256" key="2">
    <source>
        <dbReference type="ARBA" id="ARBA00022679"/>
    </source>
</evidence>
<proteinExistence type="predicted"/>
<evidence type="ECO:0000313" key="5">
    <source>
        <dbReference type="Proteomes" id="UP000294749"/>
    </source>
</evidence>
<evidence type="ECO:0000256" key="1">
    <source>
        <dbReference type="ARBA" id="ARBA00022603"/>
    </source>
</evidence>
<dbReference type="RefSeq" id="WP_133687560.1">
    <property type="nucleotide sequence ID" value="NZ_SOAY01000011.1"/>
</dbReference>
<keyword evidence="3" id="KW-0949">S-adenosyl-L-methionine</keyword>
<dbReference type="PROSITE" id="PS51682">
    <property type="entry name" value="SAM_OMT_I"/>
    <property type="match status" value="1"/>
</dbReference>
<dbReference type="SUPFAM" id="SSF53335">
    <property type="entry name" value="S-adenosyl-L-methionine-dependent methyltransferases"/>
    <property type="match status" value="1"/>
</dbReference>
<gene>
    <name evidence="4" type="ORF">CLV90_2294</name>
</gene>
<evidence type="ECO:0000256" key="3">
    <source>
        <dbReference type="ARBA" id="ARBA00022691"/>
    </source>
</evidence>
<keyword evidence="2 4" id="KW-0808">Transferase</keyword>
<dbReference type="InterPro" id="IPR029063">
    <property type="entry name" value="SAM-dependent_MTases_sf"/>
</dbReference>
<reference evidence="4 5" key="1">
    <citation type="submission" date="2019-03" db="EMBL/GenBank/DDBJ databases">
        <title>Genomic Encyclopedia of Archaeal and Bacterial Type Strains, Phase II (KMG-II): from individual species to whole genera.</title>
        <authorList>
            <person name="Goeker M."/>
        </authorList>
    </citation>
    <scope>NUCLEOTIDE SEQUENCE [LARGE SCALE GENOMIC DNA]</scope>
    <source>
        <strain evidence="4 5">DSM 25233</strain>
    </source>
</reference>
<dbReference type="InterPro" id="IPR002935">
    <property type="entry name" value="SAM_O-MeTrfase"/>
</dbReference>
<keyword evidence="5" id="KW-1185">Reference proteome</keyword>
<dbReference type="GO" id="GO:0008171">
    <property type="term" value="F:O-methyltransferase activity"/>
    <property type="evidence" value="ECO:0007669"/>
    <property type="project" value="InterPro"/>
</dbReference>
<dbReference type="PANTHER" id="PTHR43167">
    <property type="entry name" value="PUTATIVE (AFU_ORTHOLOGUE AFUA_6G01830)-RELATED"/>
    <property type="match status" value="1"/>
</dbReference>
<protein>
    <submittedName>
        <fullName evidence="4">O-methyltransferase</fullName>
    </submittedName>
</protein>